<evidence type="ECO:0000313" key="4">
    <source>
        <dbReference type="Proteomes" id="UP000534870"/>
    </source>
</evidence>
<feature type="non-terminal residue" evidence="3">
    <location>
        <position position="1"/>
    </location>
</feature>
<sequence length="85" mass="9396">TVPLHVAGRLMVDDTGSLLGACLSGAGIAQLLELYARDLITQKRLVHLLPEWSDETFPLYAYHHASHLVSAKVRAFLDFVRELAP</sequence>
<dbReference type="Gene3D" id="3.40.190.290">
    <property type="match status" value="1"/>
</dbReference>
<dbReference type="InterPro" id="IPR058163">
    <property type="entry name" value="LysR-type_TF_proteobact-type"/>
</dbReference>
<name>A0A7Y7M4C7_9PROT</name>
<comment type="similarity">
    <text evidence="1">Belongs to the LysR transcriptional regulatory family.</text>
</comment>
<protein>
    <submittedName>
        <fullName evidence="3">LysR family transcriptional regulator</fullName>
    </submittedName>
</protein>
<reference evidence="3 4" key="1">
    <citation type="submission" date="2020-06" db="EMBL/GenBank/DDBJ databases">
        <title>Description of novel acetic acid bacteria.</title>
        <authorList>
            <person name="Sombolestani A."/>
        </authorList>
    </citation>
    <scope>NUCLEOTIDE SEQUENCE [LARGE SCALE GENOMIC DNA]</scope>
    <source>
        <strain evidence="3 4">LMG 31431</strain>
    </source>
</reference>
<evidence type="ECO:0000256" key="1">
    <source>
        <dbReference type="ARBA" id="ARBA00009437"/>
    </source>
</evidence>
<dbReference type="AlphaFoldDB" id="A0A7Y7M4C7"/>
<dbReference type="EMBL" id="JABXXP010000061">
    <property type="protein sequence ID" value="NVN10660.1"/>
    <property type="molecule type" value="Genomic_DNA"/>
</dbReference>
<feature type="domain" description="LysR substrate-binding" evidence="2">
    <location>
        <begin position="4"/>
        <end position="83"/>
    </location>
</feature>
<comment type="caution">
    <text evidence="3">The sequence shown here is derived from an EMBL/GenBank/DDBJ whole genome shotgun (WGS) entry which is preliminary data.</text>
</comment>
<dbReference type="InterPro" id="IPR005119">
    <property type="entry name" value="LysR_subst-bd"/>
</dbReference>
<evidence type="ECO:0000313" key="3">
    <source>
        <dbReference type="EMBL" id="NVN10660.1"/>
    </source>
</evidence>
<dbReference type="PANTHER" id="PTHR30537">
    <property type="entry name" value="HTH-TYPE TRANSCRIPTIONAL REGULATOR"/>
    <property type="match status" value="1"/>
</dbReference>
<evidence type="ECO:0000259" key="2">
    <source>
        <dbReference type="Pfam" id="PF03466"/>
    </source>
</evidence>
<dbReference type="PANTHER" id="PTHR30537:SF5">
    <property type="entry name" value="HTH-TYPE TRANSCRIPTIONAL ACTIVATOR TTDR-RELATED"/>
    <property type="match status" value="1"/>
</dbReference>
<dbReference type="RefSeq" id="WP_246285443.1">
    <property type="nucleotide sequence ID" value="NZ_JABXXP010000061.1"/>
</dbReference>
<gene>
    <name evidence="3" type="ORF">HUK84_05780</name>
</gene>
<accession>A0A7Y7M4C7</accession>
<dbReference type="Pfam" id="PF03466">
    <property type="entry name" value="LysR_substrate"/>
    <property type="match status" value="1"/>
</dbReference>
<organism evidence="3 4">
    <name type="scientific">Nguyenibacter vanlangensis</name>
    <dbReference type="NCBI Taxonomy" id="1216886"/>
    <lineage>
        <taxon>Bacteria</taxon>
        <taxon>Pseudomonadati</taxon>
        <taxon>Pseudomonadota</taxon>
        <taxon>Alphaproteobacteria</taxon>
        <taxon>Acetobacterales</taxon>
        <taxon>Acetobacteraceae</taxon>
        <taxon>Nguyenibacter</taxon>
    </lineage>
</organism>
<dbReference type="SUPFAM" id="SSF53850">
    <property type="entry name" value="Periplasmic binding protein-like II"/>
    <property type="match status" value="1"/>
</dbReference>
<dbReference type="Proteomes" id="UP000534870">
    <property type="component" value="Unassembled WGS sequence"/>
</dbReference>
<proteinExistence type="inferred from homology"/>